<keyword evidence="1" id="KW-0378">Hydrolase</keyword>
<evidence type="ECO:0000313" key="4">
    <source>
        <dbReference type="EMBL" id="QIH72341.1"/>
    </source>
</evidence>
<feature type="signal peptide" evidence="2">
    <location>
        <begin position="1"/>
        <end position="18"/>
    </location>
</feature>
<dbReference type="EMBL" id="CP048751">
    <property type="protein sequence ID" value="QIH72341.1"/>
    <property type="molecule type" value="Genomic_DNA"/>
</dbReference>
<dbReference type="GO" id="GO:0004190">
    <property type="term" value="F:aspartic-type endopeptidase activity"/>
    <property type="evidence" value="ECO:0007669"/>
    <property type="project" value="InterPro"/>
</dbReference>
<sequence length="310" mass="32084">MHALILIASLALSTQAPAGEPQLPPAQAEAAPAVSRVAVLTRDTRGRPTLDAEINGKGPFRMVVDTAAQTSLVTLPLVDELKLPAIGEMNIGGVAGQQQAGLYGVDRFKTPLFDVESVGMLALPNAGVTEARGIIGMERFTGDRLLFDHAANRLSLERSGAAADGFVAVAGRLDDSGLLTVPVEIDGVTFTALVDTGAAVSVASGGALRALGWAETDPRLTPAGEIRGATQHGTVVLKGVVGRIRLGPVNFRDAPLIFIAGEADDAGAEGGPSLILGADLLNNLDAYALDFPRSELQIRIPQQPNGPDPR</sequence>
<gene>
    <name evidence="4" type="ORF">GYM46_04865</name>
</gene>
<accession>A0AB37E596</accession>
<dbReference type="KEGG" id="bmed:GYM46_04865"/>
<dbReference type="GO" id="GO:0006508">
    <property type="term" value="P:proteolysis"/>
    <property type="evidence" value="ECO:0007669"/>
    <property type="project" value="InterPro"/>
</dbReference>
<feature type="domain" description="Peptidase A2" evidence="3">
    <location>
        <begin position="190"/>
        <end position="280"/>
    </location>
</feature>
<dbReference type="AlphaFoldDB" id="A0AB37E596"/>
<dbReference type="Pfam" id="PF13650">
    <property type="entry name" value="Asp_protease_2"/>
    <property type="match status" value="2"/>
</dbReference>
<feature type="chain" id="PRO_5044319526" description="Peptidase A2 domain-containing protein" evidence="2">
    <location>
        <begin position="19"/>
        <end position="310"/>
    </location>
</feature>
<keyword evidence="2" id="KW-0732">Signal</keyword>
<organism evidence="4 5">
    <name type="scientific">Brevundimonas mediterranea</name>
    <dbReference type="NCBI Taxonomy" id="74329"/>
    <lineage>
        <taxon>Bacteria</taxon>
        <taxon>Pseudomonadati</taxon>
        <taxon>Pseudomonadota</taxon>
        <taxon>Alphaproteobacteria</taxon>
        <taxon>Caulobacterales</taxon>
        <taxon>Caulobacteraceae</taxon>
        <taxon>Brevundimonas</taxon>
    </lineage>
</organism>
<evidence type="ECO:0000259" key="3">
    <source>
        <dbReference type="PROSITE" id="PS50175"/>
    </source>
</evidence>
<name>A0AB37E596_9CAUL</name>
<dbReference type="PROSITE" id="PS50175">
    <property type="entry name" value="ASP_PROT_RETROV"/>
    <property type="match status" value="1"/>
</dbReference>
<dbReference type="Gene3D" id="2.40.70.10">
    <property type="entry name" value="Acid Proteases"/>
    <property type="match status" value="2"/>
</dbReference>
<dbReference type="SUPFAM" id="SSF50630">
    <property type="entry name" value="Acid proteases"/>
    <property type="match status" value="2"/>
</dbReference>
<dbReference type="InterPro" id="IPR001995">
    <property type="entry name" value="Peptidase_A2_cat"/>
</dbReference>
<protein>
    <recommendedName>
        <fullName evidence="3">Peptidase A2 domain-containing protein</fullName>
    </recommendedName>
</protein>
<evidence type="ECO:0000256" key="2">
    <source>
        <dbReference type="SAM" id="SignalP"/>
    </source>
</evidence>
<dbReference type="RefSeq" id="WP_008263158.1">
    <property type="nucleotide sequence ID" value="NZ_CP048751.1"/>
</dbReference>
<evidence type="ECO:0000256" key="1">
    <source>
        <dbReference type="ARBA" id="ARBA00022801"/>
    </source>
</evidence>
<dbReference type="Proteomes" id="UP000501325">
    <property type="component" value="Chromosome"/>
</dbReference>
<dbReference type="InterPro" id="IPR021109">
    <property type="entry name" value="Peptidase_aspartic_dom_sf"/>
</dbReference>
<proteinExistence type="predicted"/>
<reference evidence="4 5" key="1">
    <citation type="submission" date="2020-01" db="EMBL/GenBank/DDBJ databases">
        <authorList>
            <person name="Wang S."/>
        </authorList>
    </citation>
    <scope>NUCLEOTIDE SEQUENCE [LARGE SCALE GENOMIC DNA]</scope>
    <source>
        <strain evidence="4 5">D151-2-6</strain>
    </source>
</reference>
<evidence type="ECO:0000313" key="5">
    <source>
        <dbReference type="Proteomes" id="UP000501325"/>
    </source>
</evidence>